<keyword evidence="1" id="KW-0813">Transport</keyword>
<keyword evidence="5" id="KW-0249">Electron transport</keyword>
<keyword evidence="3" id="KW-0479">Metal-binding</keyword>
<feature type="domain" description="4Fe-4S ferredoxin-type" evidence="9">
    <location>
        <begin position="221"/>
        <end position="251"/>
    </location>
</feature>
<dbReference type="Proteomes" id="UP000291106">
    <property type="component" value="Chromosome"/>
</dbReference>
<dbReference type="OrthoDB" id="9806398at2"/>
<dbReference type="InterPro" id="IPR051684">
    <property type="entry name" value="Electron_Trans/Redox"/>
</dbReference>
<evidence type="ECO:0000256" key="1">
    <source>
        <dbReference type="ARBA" id="ARBA00022448"/>
    </source>
</evidence>
<dbReference type="SUPFAM" id="SSF54862">
    <property type="entry name" value="4Fe-4S ferredoxins"/>
    <property type="match status" value="1"/>
</dbReference>
<dbReference type="NCBIfam" id="TIGR02163">
    <property type="entry name" value="napH"/>
    <property type="match status" value="1"/>
</dbReference>
<evidence type="ECO:0000256" key="6">
    <source>
        <dbReference type="ARBA" id="ARBA00023004"/>
    </source>
</evidence>
<name>A0A411PGA1_9GAMM</name>
<dbReference type="EMBL" id="CP036200">
    <property type="protein sequence ID" value="QBF82575.1"/>
    <property type="molecule type" value="Genomic_DNA"/>
</dbReference>
<dbReference type="GO" id="GO:0046872">
    <property type="term" value="F:metal ion binding"/>
    <property type="evidence" value="ECO:0007669"/>
    <property type="project" value="UniProtKB-KW"/>
</dbReference>
<dbReference type="NCBIfam" id="NF007013">
    <property type="entry name" value="PRK09477.1"/>
    <property type="match status" value="1"/>
</dbReference>
<dbReference type="PROSITE" id="PS51379">
    <property type="entry name" value="4FE4S_FER_2"/>
    <property type="match status" value="2"/>
</dbReference>
<feature type="transmembrane region" description="Helical" evidence="8">
    <location>
        <begin position="143"/>
        <end position="163"/>
    </location>
</feature>
<evidence type="ECO:0000256" key="3">
    <source>
        <dbReference type="ARBA" id="ARBA00022723"/>
    </source>
</evidence>
<reference evidence="10 11" key="1">
    <citation type="submission" date="2019-02" db="EMBL/GenBank/DDBJ databases">
        <title>Shewanella sp. D4-2 isolated from Dokdo Island.</title>
        <authorList>
            <person name="Baek K."/>
        </authorList>
    </citation>
    <scope>NUCLEOTIDE SEQUENCE [LARGE SCALE GENOMIC DNA]</scope>
    <source>
        <strain evidence="10 11">D4-2</strain>
    </source>
</reference>
<dbReference type="AlphaFoldDB" id="A0A411PGA1"/>
<dbReference type="GO" id="GO:0005886">
    <property type="term" value="C:plasma membrane"/>
    <property type="evidence" value="ECO:0007669"/>
    <property type="project" value="TreeGrafter"/>
</dbReference>
<proteinExistence type="predicted"/>
<evidence type="ECO:0000259" key="9">
    <source>
        <dbReference type="PROSITE" id="PS51379"/>
    </source>
</evidence>
<feature type="transmembrane region" description="Helical" evidence="8">
    <location>
        <begin position="89"/>
        <end position="122"/>
    </location>
</feature>
<feature type="transmembrane region" description="Helical" evidence="8">
    <location>
        <begin position="169"/>
        <end position="191"/>
    </location>
</feature>
<keyword evidence="6" id="KW-0408">Iron</keyword>
<dbReference type="PANTHER" id="PTHR30176:SF3">
    <property type="entry name" value="FERREDOXIN-TYPE PROTEIN NAPH"/>
    <property type="match status" value="1"/>
</dbReference>
<keyword evidence="2" id="KW-0004">4Fe-4S</keyword>
<dbReference type="PROSITE" id="PS00198">
    <property type="entry name" value="4FE4S_FER_1"/>
    <property type="match status" value="1"/>
</dbReference>
<evidence type="ECO:0000313" key="10">
    <source>
        <dbReference type="EMBL" id="QBF82575.1"/>
    </source>
</evidence>
<dbReference type="InterPro" id="IPR017896">
    <property type="entry name" value="4Fe4S_Fe-S-bd"/>
</dbReference>
<keyword evidence="8" id="KW-0812">Transmembrane</keyword>
<dbReference type="InterPro" id="IPR017900">
    <property type="entry name" value="4Fe4S_Fe_S_CS"/>
</dbReference>
<feature type="domain" description="4Fe-4S ferredoxin-type" evidence="9">
    <location>
        <begin position="255"/>
        <end position="284"/>
    </location>
</feature>
<keyword evidence="4" id="KW-0677">Repeat</keyword>
<keyword evidence="8" id="KW-1133">Transmembrane helix</keyword>
<sequence length="300" mass="33167">MTHSSKPKTERFAEEAINQLGWFGAHKFLLLRRLTQVAVFSLFAIGPALGLWLLKGNLSSSILLDTVPLSDPLVTLQVLASGHLPEASLLIGALVIALTYAIVGGRVFCSWVCPVNIITDTASWIRRKFKLPRINALPKNLRYYMLALVLLLPMVTGVTVWEWMNPVPIVYRAALFGAGSGLWVLAMILLLDTFVAERAWCSHLCPTGAMFSLIGKVSPIKVSATNAKDCNNCMDCFTVCPERQVLKPVLRKGATELTINDSDCTLCGRCIDVCAPRVFEYKNRFNTQNSKRIPLKVESN</sequence>
<dbReference type="KEGG" id="smai:EXU30_07605"/>
<accession>A0A411PGA1</accession>
<organism evidence="10 11">
    <name type="scientific">Shewanella maritima</name>
    <dbReference type="NCBI Taxonomy" id="2520507"/>
    <lineage>
        <taxon>Bacteria</taxon>
        <taxon>Pseudomonadati</taxon>
        <taxon>Pseudomonadota</taxon>
        <taxon>Gammaproteobacteria</taxon>
        <taxon>Alteromonadales</taxon>
        <taxon>Shewanellaceae</taxon>
        <taxon>Shewanella</taxon>
    </lineage>
</organism>
<dbReference type="InterPro" id="IPR011886">
    <property type="entry name" value="NapH_MauN"/>
</dbReference>
<dbReference type="PANTHER" id="PTHR30176">
    <property type="entry name" value="FERREDOXIN-TYPE PROTEIN NAPH"/>
    <property type="match status" value="1"/>
</dbReference>
<dbReference type="Gene3D" id="3.30.70.20">
    <property type="match status" value="1"/>
</dbReference>
<evidence type="ECO:0000313" key="11">
    <source>
        <dbReference type="Proteomes" id="UP000291106"/>
    </source>
</evidence>
<evidence type="ECO:0000256" key="5">
    <source>
        <dbReference type="ARBA" id="ARBA00022982"/>
    </source>
</evidence>
<feature type="transmembrane region" description="Helical" evidence="8">
    <location>
        <begin position="37"/>
        <end position="54"/>
    </location>
</feature>
<dbReference type="Pfam" id="PF12838">
    <property type="entry name" value="Fer4_7"/>
    <property type="match status" value="1"/>
</dbReference>
<dbReference type="Pfam" id="PF12801">
    <property type="entry name" value="Fer4_5"/>
    <property type="match status" value="2"/>
</dbReference>
<gene>
    <name evidence="10" type="primary">napH</name>
    <name evidence="10" type="ORF">EXU30_07605</name>
</gene>
<evidence type="ECO:0000256" key="2">
    <source>
        <dbReference type="ARBA" id="ARBA00022485"/>
    </source>
</evidence>
<evidence type="ECO:0000256" key="4">
    <source>
        <dbReference type="ARBA" id="ARBA00022737"/>
    </source>
</evidence>
<keyword evidence="7" id="KW-0411">Iron-sulfur</keyword>
<evidence type="ECO:0000256" key="8">
    <source>
        <dbReference type="SAM" id="Phobius"/>
    </source>
</evidence>
<evidence type="ECO:0000256" key="7">
    <source>
        <dbReference type="ARBA" id="ARBA00023014"/>
    </source>
</evidence>
<keyword evidence="8" id="KW-0472">Membrane</keyword>
<protein>
    <submittedName>
        <fullName evidence="10">Quinol dehydrogenase ferredoxin subunit NapH</fullName>
    </submittedName>
</protein>
<keyword evidence="11" id="KW-1185">Reference proteome</keyword>
<dbReference type="RefSeq" id="WP_130598839.1">
    <property type="nucleotide sequence ID" value="NZ_CP036200.1"/>
</dbReference>
<dbReference type="GO" id="GO:0051539">
    <property type="term" value="F:4 iron, 4 sulfur cluster binding"/>
    <property type="evidence" value="ECO:0007669"/>
    <property type="project" value="UniProtKB-KW"/>
</dbReference>